<reference evidence="2 3" key="1">
    <citation type="submission" date="2016-04" db="EMBL/GenBank/DDBJ databases">
        <title>Draft Genome Sequences of Staphylococcus capitis Strain H36, S. capitis Strain H65, S. cohnii Strain H62, S. hominis Strain H69, Mycobacterium iranicum Strain H39, Plantibacter sp. Strain H53, Pseudomonas oryzihabitans Strain H72, and Microbacterium sp. Strain H83, isolated from residential settings.</title>
        <authorList>
            <person name="Lymperopoulou D."/>
            <person name="Adams R.I."/>
            <person name="Lindow S."/>
            <person name="Coil D.A."/>
            <person name="Jospin G."/>
            <person name="Eisen J.A."/>
        </authorList>
    </citation>
    <scope>NUCLEOTIDE SEQUENCE [LARGE SCALE GENOMIC DNA]</scope>
    <source>
        <strain evidence="2 3">H39</strain>
    </source>
</reference>
<accession>A0A178LXC0</accession>
<sequence>MTVFIAIALAAAVCALHLRIRRHAGWATSAAGRAYILSGYSLTALAAYWLTSGSASWVWALGCTLSLAAAVSFAAGRGALKRVTAAHARLAADMETIEPATGTLRF</sequence>
<name>A0A178LXC0_MYCIR</name>
<comment type="caution">
    <text evidence="2">The sequence shown here is derived from an EMBL/GenBank/DDBJ whole genome shotgun (WGS) entry which is preliminary data.</text>
</comment>
<evidence type="ECO:0000313" key="3">
    <source>
        <dbReference type="Proteomes" id="UP000078396"/>
    </source>
</evidence>
<evidence type="ECO:0000256" key="1">
    <source>
        <dbReference type="SAM" id="Phobius"/>
    </source>
</evidence>
<organism evidence="2 3">
    <name type="scientific">Mycolicibacterium iranicum</name>
    <name type="common">Mycobacterium iranicum</name>
    <dbReference type="NCBI Taxonomy" id="912594"/>
    <lineage>
        <taxon>Bacteria</taxon>
        <taxon>Bacillati</taxon>
        <taxon>Actinomycetota</taxon>
        <taxon>Actinomycetes</taxon>
        <taxon>Mycobacteriales</taxon>
        <taxon>Mycobacteriaceae</taxon>
        <taxon>Mycolicibacterium</taxon>
    </lineage>
</organism>
<dbReference type="Proteomes" id="UP000078396">
    <property type="component" value="Unassembled WGS sequence"/>
</dbReference>
<keyword evidence="1" id="KW-0812">Transmembrane</keyword>
<dbReference type="OrthoDB" id="9989134at2"/>
<dbReference type="AlphaFoldDB" id="A0A178LXC0"/>
<dbReference type="RefSeq" id="WP_064282057.1">
    <property type="nucleotide sequence ID" value="NZ_LWCS01000022.1"/>
</dbReference>
<keyword evidence="1" id="KW-0472">Membrane</keyword>
<feature type="transmembrane region" description="Helical" evidence="1">
    <location>
        <begin position="56"/>
        <end position="75"/>
    </location>
</feature>
<proteinExistence type="predicted"/>
<dbReference type="EMBL" id="LWCS01000022">
    <property type="protein sequence ID" value="OAN38127.1"/>
    <property type="molecule type" value="Genomic_DNA"/>
</dbReference>
<gene>
    <name evidence="2" type="ORF">A4X20_19995</name>
</gene>
<evidence type="ECO:0000313" key="2">
    <source>
        <dbReference type="EMBL" id="OAN38127.1"/>
    </source>
</evidence>
<keyword evidence="1" id="KW-1133">Transmembrane helix</keyword>
<protein>
    <submittedName>
        <fullName evidence="2">Uncharacterized protein</fullName>
    </submittedName>
</protein>